<comment type="caution">
    <text evidence="5">The sequence shown here is derived from an EMBL/GenBank/DDBJ whole genome shotgun (WGS) entry which is preliminary data.</text>
</comment>
<evidence type="ECO:0000256" key="1">
    <source>
        <dbReference type="ARBA" id="ARBA00023015"/>
    </source>
</evidence>
<dbReference type="Proteomes" id="UP000183496">
    <property type="component" value="Unassembled WGS sequence"/>
</dbReference>
<dbReference type="Pfam" id="PF12833">
    <property type="entry name" value="HTH_18"/>
    <property type="match status" value="1"/>
</dbReference>
<dbReference type="GO" id="GO:0003700">
    <property type="term" value="F:DNA-binding transcription factor activity"/>
    <property type="evidence" value="ECO:0007669"/>
    <property type="project" value="InterPro"/>
</dbReference>
<dbReference type="Gene3D" id="1.10.10.60">
    <property type="entry name" value="Homeodomain-like"/>
    <property type="match status" value="2"/>
</dbReference>
<dbReference type="SMART" id="SM00342">
    <property type="entry name" value="HTH_ARAC"/>
    <property type="match status" value="1"/>
</dbReference>
<protein>
    <submittedName>
        <fullName evidence="5">AraC-type DNA-binding protein</fullName>
    </submittedName>
</protein>
<keyword evidence="3" id="KW-0804">Transcription</keyword>
<organism evidence="5 6">
    <name type="scientific">Myroides profundi</name>
    <dbReference type="NCBI Taxonomy" id="480520"/>
    <lineage>
        <taxon>Bacteria</taxon>
        <taxon>Pseudomonadati</taxon>
        <taxon>Bacteroidota</taxon>
        <taxon>Flavobacteriia</taxon>
        <taxon>Flavobacteriales</taxon>
        <taxon>Flavobacteriaceae</taxon>
        <taxon>Myroides</taxon>
    </lineage>
</organism>
<dbReference type="SUPFAM" id="SSF51182">
    <property type="entry name" value="RmlC-like cupins"/>
    <property type="match status" value="1"/>
</dbReference>
<feature type="domain" description="HTH araC/xylS-type" evidence="4">
    <location>
        <begin position="182"/>
        <end position="278"/>
    </location>
</feature>
<sequence>MFAVYIIFVKKYMQNANIKCGLTEKLLGVYDDTNEVQAYVWYEDNFVHDEYQHAHQRYQLTYVEQGYQYLHVDNCIYLVPQYHVAWIPSGQQHATTSTAKDINLKVLLYKDVPADSFYNQVHIFPAPTVLREMLQYATKWNRVIQIELEKEQFLQAILISLKSFCEENQSLQLPIPTDHRLIPVCAYINDHFTSMLDLDELASISTMSVRNLQRLFKLETGITLQKYLQIIRILKSIELVDTREFTLSEIAFKVGYKSLVAFRNSYFDIMKVYPKIKK</sequence>
<evidence type="ECO:0000313" key="5">
    <source>
        <dbReference type="EMBL" id="SEQ08282.1"/>
    </source>
</evidence>
<reference evidence="5 6" key="1">
    <citation type="submission" date="2016-10" db="EMBL/GenBank/DDBJ databases">
        <authorList>
            <person name="Varghese N."/>
            <person name="Submissions S."/>
        </authorList>
    </citation>
    <scope>NUCLEOTIDE SEQUENCE [LARGE SCALE GENOMIC DNA]</scope>
    <source>
        <strain evidence="6">DSM 19823 / KCTC 23066 / CCTCC M 208030 / D25</strain>
    </source>
</reference>
<dbReference type="EMBL" id="FOFY01000001">
    <property type="protein sequence ID" value="SEQ08282.1"/>
    <property type="molecule type" value="Genomic_DNA"/>
</dbReference>
<dbReference type="PANTHER" id="PTHR11019">
    <property type="entry name" value="HTH-TYPE TRANSCRIPTIONAL REGULATOR NIMR"/>
    <property type="match status" value="1"/>
</dbReference>
<dbReference type="Pfam" id="PF02311">
    <property type="entry name" value="AraC_binding"/>
    <property type="match status" value="1"/>
</dbReference>
<keyword evidence="1" id="KW-0805">Transcription regulation</keyword>
<gene>
    <name evidence="5" type="ORF">SAMN04488089_101496</name>
</gene>
<evidence type="ECO:0000313" key="6">
    <source>
        <dbReference type="Proteomes" id="UP000183496"/>
    </source>
</evidence>
<dbReference type="InterPro" id="IPR009057">
    <property type="entry name" value="Homeodomain-like_sf"/>
</dbReference>
<dbReference type="AlphaFoldDB" id="A0AAJ4W1L7"/>
<dbReference type="PANTHER" id="PTHR11019:SF159">
    <property type="entry name" value="TRANSCRIPTIONAL REGULATOR-RELATED"/>
    <property type="match status" value="1"/>
</dbReference>
<evidence type="ECO:0000256" key="2">
    <source>
        <dbReference type="ARBA" id="ARBA00023125"/>
    </source>
</evidence>
<dbReference type="SUPFAM" id="SSF46689">
    <property type="entry name" value="Homeodomain-like"/>
    <property type="match status" value="1"/>
</dbReference>
<dbReference type="InterPro" id="IPR018060">
    <property type="entry name" value="HTH_AraC"/>
</dbReference>
<dbReference type="GO" id="GO:0043565">
    <property type="term" value="F:sequence-specific DNA binding"/>
    <property type="evidence" value="ECO:0007669"/>
    <property type="project" value="InterPro"/>
</dbReference>
<evidence type="ECO:0000256" key="3">
    <source>
        <dbReference type="ARBA" id="ARBA00023163"/>
    </source>
</evidence>
<proteinExistence type="predicted"/>
<keyword evidence="6" id="KW-1185">Reference proteome</keyword>
<accession>A0AAJ4W1L7</accession>
<evidence type="ECO:0000259" key="4">
    <source>
        <dbReference type="PROSITE" id="PS01124"/>
    </source>
</evidence>
<dbReference type="InterPro" id="IPR003313">
    <property type="entry name" value="AraC-bd"/>
</dbReference>
<dbReference type="PROSITE" id="PS01124">
    <property type="entry name" value="HTH_ARAC_FAMILY_2"/>
    <property type="match status" value="1"/>
</dbReference>
<name>A0AAJ4W1L7_MYRPR</name>
<keyword evidence="2 5" id="KW-0238">DNA-binding</keyword>
<dbReference type="InterPro" id="IPR011051">
    <property type="entry name" value="RmlC_Cupin_sf"/>
</dbReference>